<evidence type="ECO:0000313" key="1">
    <source>
        <dbReference type="Proteomes" id="UP000887565"/>
    </source>
</evidence>
<organism evidence="1 2">
    <name type="scientific">Romanomermis culicivorax</name>
    <name type="common">Nematode worm</name>
    <dbReference type="NCBI Taxonomy" id="13658"/>
    <lineage>
        <taxon>Eukaryota</taxon>
        <taxon>Metazoa</taxon>
        <taxon>Ecdysozoa</taxon>
        <taxon>Nematoda</taxon>
        <taxon>Enoplea</taxon>
        <taxon>Dorylaimia</taxon>
        <taxon>Mermithida</taxon>
        <taxon>Mermithoidea</taxon>
        <taxon>Mermithidae</taxon>
        <taxon>Romanomermis</taxon>
    </lineage>
</organism>
<keyword evidence="1" id="KW-1185">Reference proteome</keyword>
<protein>
    <submittedName>
        <fullName evidence="2">EGF-like domain-containing protein</fullName>
    </submittedName>
</protein>
<dbReference type="AlphaFoldDB" id="A0A915JEN5"/>
<proteinExistence type="predicted"/>
<evidence type="ECO:0000313" key="2">
    <source>
        <dbReference type="WBParaSite" id="nRc.2.0.1.t24941-RA"/>
    </source>
</evidence>
<name>A0A915JEN5_ROMCU</name>
<dbReference type="WBParaSite" id="nRc.2.0.1.t24941-RA">
    <property type="protein sequence ID" value="nRc.2.0.1.t24941-RA"/>
    <property type="gene ID" value="nRc.2.0.1.g24941"/>
</dbReference>
<sequence>MSPDCTSQQVDENCEESTKQCIMVSGSLPSCRCANANNGFRPCNKGTSLDFSEVTIYLVDIIHINRFPHSI</sequence>
<accession>A0A915JEN5</accession>
<reference evidence="2" key="1">
    <citation type="submission" date="2022-11" db="UniProtKB">
        <authorList>
            <consortium name="WormBaseParasite"/>
        </authorList>
    </citation>
    <scope>IDENTIFICATION</scope>
</reference>
<dbReference type="Proteomes" id="UP000887565">
    <property type="component" value="Unplaced"/>
</dbReference>